<dbReference type="PROSITE" id="PS50994">
    <property type="entry name" value="INTEGRASE"/>
    <property type="match status" value="1"/>
</dbReference>
<dbReference type="SUPFAM" id="SSF53098">
    <property type="entry name" value="Ribonuclease H-like"/>
    <property type="match status" value="1"/>
</dbReference>
<dbReference type="Gene3D" id="3.30.70.270">
    <property type="match status" value="1"/>
</dbReference>
<dbReference type="InterPro" id="IPR012337">
    <property type="entry name" value="RNaseH-like_sf"/>
</dbReference>
<keyword evidence="2" id="KW-0511">Multifunctional enzyme</keyword>
<dbReference type="FunFam" id="3.30.70.270:FF:000020">
    <property type="entry name" value="Transposon Tf2-6 polyprotein-like Protein"/>
    <property type="match status" value="1"/>
</dbReference>
<feature type="domain" description="Integrase catalytic" evidence="3">
    <location>
        <begin position="241"/>
        <end position="342"/>
    </location>
</feature>
<dbReference type="Pfam" id="PF17919">
    <property type="entry name" value="RT_RNaseH_2"/>
    <property type="match status" value="1"/>
</dbReference>
<accession>A0A0C3JPJ4</accession>
<reference evidence="4 5" key="1">
    <citation type="submission" date="2014-04" db="EMBL/GenBank/DDBJ databases">
        <authorList>
            <consortium name="DOE Joint Genome Institute"/>
            <person name="Kuo A."/>
            <person name="Kohler A."/>
            <person name="Costa M.D."/>
            <person name="Nagy L.G."/>
            <person name="Floudas D."/>
            <person name="Copeland A."/>
            <person name="Barry K.W."/>
            <person name="Cichocki N."/>
            <person name="Veneault-Fourrey C."/>
            <person name="LaButti K."/>
            <person name="Lindquist E.A."/>
            <person name="Lipzen A."/>
            <person name="Lundell T."/>
            <person name="Morin E."/>
            <person name="Murat C."/>
            <person name="Sun H."/>
            <person name="Tunlid A."/>
            <person name="Henrissat B."/>
            <person name="Grigoriev I.V."/>
            <person name="Hibbett D.S."/>
            <person name="Martin F."/>
            <person name="Nordberg H.P."/>
            <person name="Cantor M.N."/>
            <person name="Hua S.X."/>
        </authorList>
    </citation>
    <scope>NUCLEOTIDE SEQUENCE [LARGE SCALE GENOMIC DNA]</scope>
    <source>
        <strain evidence="4 5">Marx 270</strain>
    </source>
</reference>
<dbReference type="PANTHER" id="PTHR37984">
    <property type="entry name" value="PROTEIN CBG26694"/>
    <property type="match status" value="1"/>
</dbReference>
<dbReference type="GO" id="GO:0003723">
    <property type="term" value="F:RNA binding"/>
    <property type="evidence" value="ECO:0007669"/>
    <property type="project" value="UniProtKB-KW"/>
</dbReference>
<dbReference type="PANTHER" id="PTHR37984:SF5">
    <property type="entry name" value="PROTEIN NYNRIN-LIKE"/>
    <property type="match status" value="1"/>
</dbReference>
<gene>
    <name evidence="4" type="ORF">M404DRAFT_30448</name>
</gene>
<proteinExistence type="predicted"/>
<reference evidence="5" key="2">
    <citation type="submission" date="2015-01" db="EMBL/GenBank/DDBJ databases">
        <title>Evolutionary Origins and Diversification of the Mycorrhizal Mutualists.</title>
        <authorList>
            <consortium name="DOE Joint Genome Institute"/>
            <consortium name="Mycorrhizal Genomics Consortium"/>
            <person name="Kohler A."/>
            <person name="Kuo A."/>
            <person name="Nagy L.G."/>
            <person name="Floudas D."/>
            <person name="Copeland A."/>
            <person name="Barry K.W."/>
            <person name="Cichocki N."/>
            <person name="Veneault-Fourrey C."/>
            <person name="LaButti K."/>
            <person name="Lindquist E.A."/>
            <person name="Lipzen A."/>
            <person name="Lundell T."/>
            <person name="Morin E."/>
            <person name="Murat C."/>
            <person name="Riley R."/>
            <person name="Ohm R."/>
            <person name="Sun H."/>
            <person name="Tunlid A."/>
            <person name="Henrissat B."/>
            <person name="Grigoriev I.V."/>
            <person name="Hibbett D.S."/>
            <person name="Martin F."/>
        </authorList>
    </citation>
    <scope>NUCLEOTIDE SEQUENCE [LARGE SCALE GENOMIC DNA]</scope>
    <source>
        <strain evidence="5">Marx 270</strain>
    </source>
</reference>
<protein>
    <recommendedName>
        <fullName evidence="3">Integrase catalytic domain-containing protein</fullName>
    </recommendedName>
</protein>
<dbReference type="SUPFAM" id="SSF56672">
    <property type="entry name" value="DNA/RNA polymerases"/>
    <property type="match status" value="1"/>
</dbReference>
<dbReference type="InterPro" id="IPR001584">
    <property type="entry name" value="Integrase_cat-core"/>
</dbReference>
<dbReference type="OrthoDB" id="2273864at2759"/>
<dbReference type="STRING" id="870435.A0A0C3JPJ4"/>
<dbReference type="InterPro" id="IPR043502">
    <property type="entry name" value="DNA/RNA_pol_sf"/>
</dbReference>
<dbReference type="InterPro" id="IPR041577">
    <property type="entry name" value="RT_RNaseH_2"/>
</dbReference>
<evidence type="ECO:0000256" key="2">
    <source>
        <dbReference type="ARBA" id="ARBA00023268"/>
    </source>
</evidence>
<name>A0A0C3JPJ4_PISTI</name>
<dbReference type="InterPro" id="IPR043128">
    <property type="entry name" value="Rev_trsase/Diguanyl_cyclase"/>
</dbReference>
<dbReference type="HOGENOM" id="CLU_000384_38_1_1"/>
<dbReference type="AlphaFoldDB" id="A0A0C3JPJ4"/>
<dbReference type="EMBL" id="KN832005">
    <property type="protein sequence ID" value="KIN99391.1"/>
    <property type="molecule type" value="Genomic_DNA"/>
</dbReference>
<dbReference type="Pfam" id="PF17921">
    <property type="entry name" value="Integrase_H2C2"/>
    <property type="match status" value="1"/>
</dbReference>
<dbReference type="InterPro" id="IPR050951">
    <property type="entry name" value="Retrovirus_Pol_polyprotein"/>
</dbReference>
<evidence type="ECO:0000313" key="4">
    <source>
        <dbReference type="EMBL" id="KIN99391.1"/>
    </source>
</evidence>
<keyword evidence="1" id="KW-0694">RNA-binding</keyword>
<dbReference type="GO" id="GO:0015074">
    <property type="term" value="P:DNA integration"/>
    <property type="evidence" value="ECO:0007669"/>
    <property type="project" value="InterPro"/>
</dbReference>
<evidence type="ECO:0000313" key="5">
    <source>
        <dbReference type="Proteomes" id="UP000054217"/>
    </source>
</evidence>
<dbReference type="InterPro" id="IPR036397">
    <property type="entry name" value="RNaseH_sf"/>
</dbReference>
<dbReference type="InterPro" id="IPR041588">
    <property type="entry name" value="Integrase_H2C2"/>
</dbReference>
<dbReference type="GO" id="GO:0003824">
    <property type="term" value="F:catalytic activity"/>
    <property type="evidence" value="ECO:0007669"/>
    <property type="project" value="UniProtKB-KW"/>
</dbReference>
<keyword evidence="5" id="KW-1185">Reference proteome</keyword>
<dbReference type="Proteomes" id="UP000054217">
    <property type="component" value="Unassembled WGS sequence"/>
</dbReference>
<sequence>MLKEKVQTICDWPEPCKVKDIQSFLDFTNFYCQFIFNYSDIIVPLTWLTCKGAPWNFSEECHQSFNNLKAAFTTTPVLTHFIPRVPITVKTNALDYAITSILSIICGNSQIHPVAFYSWTLMAPELNYDTHDKELLAIFKAFWTWHHYLEGSASLVDIVTNHKNLKYFFTSKVLTCHQACWSEFLSQFNMIIRFRPELIQHEYTWPGLRTFIKDYVQSCMACAQAKVPHHQPYSLLKQLLVWEKPWNSISMDFIEQLPASSSFMAILVVVDQLSKQAIFIPTHDTIMAPELTRLFLLHVFSKHGVLAHVTSDRGLEFIFHFFWSLSNALDMCLHFTLGYHPEVDCNYQQDNWADLLPLSKFAYNNAPSATTGVSPFFTNKGYHPNISVYLECNLTSTWEEMTLAQQRYQGLANAKCMPALDFKVSDQVYVKAKYFWSTQPSKKLSEKNLGPYLVIAQAGTHLFTLHLPDSMCATQPPPPPVKVDGELEFEVAEILDSKVD</sequence>
<dbReference type="CDD" id="cd09274">
    <property type="entry name" value="RNase_HI_RT_Ty3"/>
    <property type="match status" value="1"/>
</dbReference>
<evidence type="ECO:0000256" key="1">
    <source>
        <dbReference type="ARBA" id="ARBA00022884"/>
    </source>
</evidence>
<dbReference type="Gene3D" id="3.30.420.10">
    <property type="entry name" value="Ribonuclease H-like superfamily/Ribonuclease H"/>
    <property type="match status" value="1"/>
</dbReference>
<organism evidence="4 5">
    <name type="scientific">Pisolithus tinctorius Marx 270</name>
    <dbReference type="NCBI Taxonomy" id="870435"/>
    <lineage>
        <taxon>Eukaryota</taxon>
        <taxon>Fungi</taxon>
        <taxon>Dikarya</taxon>
        <taxon>Basidiomycota</taxon>
        <taxon>Agaricomycotina</taxon>
        <taxon>Agaricomycetes</taxon>
        <taxon>Agaricomycetidae</taxon>
        <taxon>Boletales</taxon>
        <taxon>Sclerodermatineae</taxon>
        <taxon>Pisolithaceae</taxon>
        <taxon>Pisolithus</taxon>
    </lineage>
</organism>
<dbReference type="GO" id="GO:0005634">
    <property type="term" value="C:nucleus"/>
    <property type="evidence" value="ECO:0007669"/>
    <property type="project" value="UniProtKB-ARBA"/>
</dbReference>
<evidence type="ECO:0000259" key="3">
    <source>
        <dbReference type="PROSITE" id="PS50994"/>
    </source>
</evidence>
<dbReference type="InParanoid" id="A0A0C3JPJ4"/>